<accession>A0A067C9H1</accession>
<evidence type="ECO:0000256" key="2">
    <source>
        <dbReference type="ARBA" id="ARBA00023186"/>
    </source>
</evidence>
<dbReference type="GO" id="GO:0005634">
    <property type="term" value="C:nucleus"/>
    <property type="evidence" value="ECO:0007669"/>
    <property type="project" value="TreeGrafter"/>
</dbReference>
<dbReference type="OMA" id="WKEHTGE"/>
<sequence length="264" mass="28430">MEFFAASPEVDATALLKDAIVVAPAISFANMGQLVVDVLVNSALGQVMDMQRVGYLFSKRVAPMAGAAAFATQAAGDLCLNMEVYLMSYPLPNSSAVQKVAFVQQRTSVLPGQSAAFVREFVAWTKLVQAASVLLLAGADNMLCHDRDMHVHRIKWAGANGPFFNDAFLAMIPRLPLADGDATVWDATRGTGLAPAMDREAASQHMNFLSFVLFCAEGNNVPDAVYLASCVAQYLQLPPASFKLQLPPSWSHLFGRDPSVSLFL</sequence>
<evidence type="ECO:0000256" key="3">
    <source>
        <dbReference type="ARBA" id="ARBA00025745"/>
    </source>
</evidence>
<organism evidence="4 5">
    <name type="scientific">Saprolegnia parasitica (strain CBS 223.65)</name>
    <dbReference type="NCBI Taxonomy" id="695850"/>
    <lineage>
        <taxon>Eukaryota</taxon>
        <taxon>Sar</taxon>
        <taxon>Stramenopiles</taxon>
        <taxon>Oomycota</taxon>
        <taxon>Saprolegniomycetes</taxon>
        <taxon>Saprolegniales</taxon>
        <taxon>Saprolegniaceae</taxon>
        <taxon>Saprolegnia</taxon>
    </lineage>
</organism>
<gene>
    <name evidence="4" type="ORF">SPRG_08753</name>
</gene>
<dbReference type="GO" id="GO:0005829">
    <property type="term" value="C:cytosol"/>
    <property type="evidence" value="ECO:0007669"/>
    <property type="project" value="TreeGrafter"/>
</dbReference>
<dbReference type="STRING" id="695850.A0A067C9H1"/>
<dbReference type="InterPro" id="IPR016562">
    <property type="entry name" value="Proteasome_assmbl_chp_2_euk"/>
</dbReference>
<comment type="similarity">
    <text evidence="3">Belongs to the PSMG2 family.</text>
</comment>
<name>A0A067C9H1_SAPPC</name>
<protein>
    <recommendedName>
        <fullName evidence="1">Proteasome assembly chaperone 2</fullName>
    </recommendedName>
</protein>
<dbReference type="RefSeq" id="XP_012203375.1">
    <property type="nucleotide sequence ID" value="XM_012347985.1"/>
</dbReference>
<dbReference type="InterPro" id="IPR019151">
    <property type="entry name" value="Proteasome_assmbl_chaperone_2"/>
</dbReference>
<dbReference type="InterPro" id="IPR038389">
    <property type="entry name" value="PSMG2_sf"/>
</dbReference>
<dbReference type="EMBL" id="KK583228">
    <property type="protein sequence ID" value="KDO25810.1"/>
    <property type="molecule type" value="Genomic_DNA"/>
</dbReference>
<dbReference type="KEGG" id="spar:SPRG_08753"/>
<dbReference type="Pfam" id="PF09754">
    <property type="entry name" value="PAC2"/>
    <property type="match status" value="1"/>
</dbReference>
<dbReference type="GO" id="GO:0043248">
    <property type="term" value="P:proteasome assembly"/>
    <property type="evidence" value="ECO:0007669"/>
    <property type="project" value="TreeGrafter"/>
</dbReference>
<dbReference type="Gene3D" id="3.40.50.10900">
    <property type="entry name" value="PAC-like subunit"/>
    <property type="match status" value="2"/>
</dbReference>
<keyword evidence="5" id="KW-1185">Reference proteome</keyword>
<dbReference type="AlphaFoldDB" id="A0A067C9H1"/>
<dbReference type="OrthoDB" id="10260712at2759"/>
<dbReference type="PANTHER" id="PTHR12970:SF1">
    <property type="entry name" value="PROTEASOME ASSEMBLY CHAPERONE 2"/>
    <property type="match status" value="1"/>
</dbReference>
<evidence type="ECO:0000313" key="5">
    <source>
        <dbReference type="Proteomes" id="UP000030745"/>
    </source>
</evidence>
<keyword evidence="2" id="KW-0143">Chaperone</keyword>
<reference evidence="4 5" key="1">
    <citation type="journal article" date="2013" name="PLoS Genet.">
        <title>Distinctive expansion of potential virulence genes in the genome of the oomycete fish pathogen Saprolegnia parasitica.</title>
        <authorList>
            <person name="Jiang R.H."/>
            <person name="de Bruijn I."/>
            <person name="Haas B.J."/>
            <person name="Belmonte R."/>
            <person name="Lobach L."/>
            <person name="Christie J."/>
            <person name="van den Ackerveken G."/>
            <person name="Bottin A."/>
            <person name="Bulone V."/>
            <person name="Diaz-Moreno S.M."/>
            <person name="Dumas B."/>
            <person name="Fan L."/>
            <person name="Gaulin E."/>
            <person name="Govers F."/>
            <person name="Grenville-Briggs L.J."/>
            <person name="Horner N.R."/>
            <person name="Levin J.Z."/>
            <person name="Mammella M."/>
            <person name="Meijer H.J."/>
            <person name="Morris P."/>
            <person name="Nusbaum C."/>
            <person name="Oome S."/>
            <person name="Phillips A.J."/>
            <person name="van Rooyen D."/>
            <person name="Rzeszutek E."/>
            <person name="Saraiva M."/>
            <person name="Secombes C.J."/>
            <person name="Seidl M.F."/>
            <person name="Snel B."/>
            <person name="Stassen J.H."/>
            <person name="Sykes S."/>
            <person name="Tripathy S."/>
            <person name="van den Berg H."/>
            <person name="Vega-Arreguin J.C."/>
            <person name="Wawra S."/>
            <person name="Young S.K."/>
            <person name="Zeng Q."/>
            <person name="Dieguez-Uribeondo J."/>
            <person name="Russ C."/>
            <person name="Tyler B.M."/>
            <person name="van West P."/>
        </authorList>
    </citation>
    <scope>NUCLEOTIDE SEQUENCE [LARGE SCALE GENOMIC DNA]</scope>
    <source>
        <strain evidence="4 5">CBS 223.65</strain>
    </source>
</reference>
<dbReference type="Proteomes" id="UP000030745">
    <property type="component" value="Unassembled WGS sequence"/>
</dbReference>
<proteinExistence type="inferred from homology"/>
<evidence type="ECO:0000256" key="1">
    <source>
        <dbReference type="ARBA" id="ARBA00019186"/>
    </source>
</evidence>
<dbReference type="VEuPathDB" id="FungiDB:SPRG_08753"/>
<evidence type="ECO:0000313" key="4">
    <source>
        <dbReference type="EMBL" id="KDO25810.1"/>
    </source>
</evidence>
<dbReference type="PANTHER" id="PTHR12970">
    <property type="entry name" value="PROTEASOME ASSEMBLY CHAPERONE 2"/>
    <property type="match status" value="1"/>
</dbReference>
<dbReference type="GeneID" id="24130961"/>